<dbReference type="PANTHER" id="PTHR34391">
    <property type="entry name" value="UPF0658 GOLGI APPARATUS MEMBRANE PROTEIN C1952.10C-RELATED"/>
    <property type="match status" value="1"/>
</dbReference>
<dbReference type="STRING" id="231916.A0A409XWV1"/>
<dbReference type="InterPro" id="IPR040410">
    <property type="entry name" value="UPF0658_Golgi"/>
</dbReference>
<evidence type="ECO:0000256" key="2">
    <source>
        <dbReference type="SAM" id="Phobius"/>
    </source>
</evidence>
<proteinExistence type="predicted"/>
<dbReference type="AlphaFoldDB" id="A0A409XWV1"/>
<feature type="transmembrane region" description="Helical" evidence="2">
    <location>
        <begin position="323"/>
        <end position="344"/>
    </location>
</feature>
<protein>
    <recommendedName>
        <fullName evidence="5">Transmembrane protein</fullName>
    </recommendedName>
</protein>
<feature type="transmembrane region" description="Helical" evidence="2">
    <location>
        <begin position="194"/>
        <end position="214"/>
    </location>
</feature>
<keyword evidence="2" id="KW-1133">Transmembrane helix</keyword>
<feature type="transmembrane region" description="Helical" evidence="2">
    <location>
        <begin position="296"/>
        <end position="316"/>
    </location>
</feature>
<evidence type="ECO:0000256" key="1">
    <source>
        <dbReference type="SAM" id="MobiDB-lite"/>
    </source>
</evidence>
<evidence type="ECO:0008006" key="5">
    <source>
        <dbReference type="Google" id="ProtNLM"/>
    </source>
</evidence>
<feature type="compositionally biased region" description="Low complexity" evidence="1">
    <location>
        <begin position="427"/>
        <end position="442"/>
    </location>
</feature>
<evidence type="ECO:0000313" key="3">
    <source>
        <dbReference type="EMBL" id="PPQ95229.1"/>
    </source>
</evidence>
<feature type="region of interest" description="Disordered" evidence="1">
    <location>
        <begin position="487"/>
        <end position="595"/>
    </location>
</feature>
<reference evidence="3 4" key="1">
    <citation type="journal article" date="2018" name="Evol. Lett.">
        <title>Horizontal gene cluster transfer increased hallucinogenic mushroom diversity.</title>
        <authorList>
            <person name="Reynolds H.T."/>
            <person name="Vijayakumar V."/>
            <person name="Gluck-Thaler E."/>
            <person name="Korotkin H.B."/>
            <person name="Matheny P.B."/>
            <person name="Slot J.C."/>
        </authorList>
    </citation>
    <scope>NUCLEOTIDE SEQUENCE [LARGE SCALE GENOMIC DNA]</scope>
    <source>
        <strain evidence="3 4">SRW20</strain>
    </source>
</reference>
<sequence length="595" mass="65493">MHVNGGVRQFVKRTLSVARARLLYERITLTRFTISYFVCAVLTLFLLGSFQILGLLHDSEAVSALTAFVEKSNSTAGLAVLNNNTVELCSGLPNEGKASCKPVVAFEVGFGQWGIGDLHFTKFVRNDTWDVDEVEEFLQANKPPVQSLDPCYASLKWLNDVLHDDQREDVVTFLFQIWLFILSFVTIMNESIPHLGAALFGNMLSTGWAGYRVYSTYSLMNLYHTDIRQKACNGKDLLGSWWEERLSDTVYDHQTTLRVGASPKVLRIYKLSGFISLASTGLWIDKVVHGSLAQFASHTKVFLAIFIVILVGWVCVRKECNVRFVLFFLISFVLLGTSIGMFASDLYRYIFSTWPFFATITVTSFIFLFGTTVLAIICRVNFGQGLAHYIQVNDALEGVDFTPVYFTKPDMQDIEKSEKARPSDTLSPESQSQPQSQSLAPPRFLQPSQPRGDSVYSDVDAGPILISASPPLATELGGVAGVGEAMESPKLEQVGPESPRSPFEGGVRASKNLKRPSQLRVVTQTERSREMPNLSRTESRSAGGSPNGSLSALSYVSDSSPSIVSRESSASPAGRRARTGKPGLPANPRSGISRV</sequence>
<dbReference type="OrthoDB" id="2684482at2759"/>
<dbReference type="PANTHER" id="PTHR34391:SF1">
    <property type="entry name" value="UPF0658 GOLGI APPARATUS MEMBRANE PROTEIN C1952.10C-RELATED"/>
    <property type="match status" value="1"/>
</dbReference>
<evidence type="ECO:0000313" key="4">
    <source>
        <dbReference type="Proteomes" id="UP000284706"/>
    </source>
</evidence>
<feature type="transmembrane region" description="Helical" evidence="2">
    <location>
        <begin position="356"/>
        <end position="378"/>
    </location>
</feature>
<feature type="compositionally biased region" description="Polar residues" evidence="1">
    <location>
        <begin position="534"/>
        <end position="548"/>
    </location>
</feature>
<accession>A0A409XWV1</accession>
<feature type="transmembrane region" description="Helical" evidence="2">
    <location>
        <begin position="34"/>
        <end position="56"/>
    </location>
</feature>
<name>A0A409XWV1_9AGAR</name>
<keyword evidence="2" id="KW-0472">Membrane</keyword>
<dbReference type="GO" id="GO:0005794">
    <property type="term" value="C:Golgi apparatus"/>
    <property type="evidence" value="ECO:0007669"/>
    <property type="project" value="TreeGrafter"/>
</dbReference>
<keyword evidence="2" id="KW-0812">Transmembrane</keyword>
<keyword evidence="4" id="KW-1185">Reference proteome</keyword>
<feature type="compositionally biased region" description="Low complexity" evidence="1">
    <location>
        <begin position="549"/>
        <end position="571"/>
    </location>
</feature>
<gene>
    <name evidence="3" type="ORF">CVT26_014920</name>
</gene>
<dbReference type="EMBL" id="NHYE01001431">
    <property type="protein sequence ID" value="PPQ95229.1"/>
    <property type="molecule type" value="Genomic_DNA"/>
</dbReference>
<dbReference type="Proteomes" id="UP000284706">
    <property type="component" value="Unassembled WGS sequence"/>
</dbReference>
<dbReference type="InParanoid" id="A0A409XWV1"/>
<feature type="transmembrane region" description="Helical" evidence="2">
    <location>
        <begin position="170"/>
        <end position="188"/>
    </location>
</feature>
<feature type="region of interest" description="Disordered" evidence="1">
    <location>
        <begin position="416"/>
        <end position="458"/>
    </location>
</feature>
<organism evidence="3 4">
    <name type="scientific">Gymnopilus dilepis</name>
    <dbReference type="NCBI Taxonomy" id="231916"/>
    <lineage>
        <taxon>Eukaryota</taxon>
        <taxon>Fungi</taxon>
        <taxon>Dikarya</taxon>
        <taxon>Basidiomycota</taxon>
        <taxon>Agaricomycotina</taxon>
        <taxon>Agaricomycetes</taxon>
        <taxon>Agaricomycetidae</taxon>
        <taxon>Agaricales</taxon>
        <taxon>Agaricineae</taxon>
        <taxon>Hymenogastraceae</taxon>
        <taxon>Gymnopilus</taxon>
    </lineage>
</organism>
<comment type="caution">
    <text evidence="3">The sequence shown here is derived from an EMBL/GenBank/DDBJ whole genome shotgun (WGS) entry which is preliminary data.</text>
</comment>